<proteinExistence type="evidence at transcript level"/>
<dbReference type="EMBL" id="BT069046">
    <property type="protein sequence ID" value="ACN35943.1"/>
    <property type="molecule type" value="mRNA"/>
</dbReference>
<sequence>MLRVFSLVELEELDLRTSGSPSFDRRFLEAQEQIAIYSRRVTNTNRHKQTYTCIRTLHHTR</sequence>
<organism evidence="1">
    <name type="scientific">Zea mays</name>
    <name type="common">Maize</name>
    <dbReference type="NCBI Taxonomy" id="4577"/>
    <lineage>
        <taxon>Eukaryota</taxon>
        <taxon>Viridiplantae</taxon>
        <taxon>Streptophyta</taxon>
        <taxon>Embryophyta</taxon>
        <taxon>Tracheophyta</taxon>
        <taxon>Spermatophyta</taxon>
        <taxon>Magnoliopsida</taxon>
        <taxon>Liliopsida</taxon>
        <taxon>Poales</taxon>
        <taxon>Poaceae</taxon>
        <taxon>PACMAD clade</taxon>
        <taxon>Panicoideae</taxon>
        <taxon>Andropogonodae</taxon>
        <taxon>Andropogoneae</taxon>
        <taxon>Tripsacinae</taxon>
        <taxon>Zea</taxon>
    </lineage>
</organism>
<reference evidence="1" key="1">
    <citation type="journal article" date="2009" name="PLoS Genet.">
        <title>Sequencing, mapping, and analysis of 27,455 maize full-length cDNAs.</title>
        <authorList>
            <person name="Soderlund C."/>
            <person name="Descour A."/>
            <person name="Kudrna D."/>
            <person name="Bomhoff M."/>
            <person name="Boyd L."/>
            <person name="Currie J."/>
            <person name="Angelova A."/>
            <person name="Collura K."/>
            <person name="Wissotski M."/>
            <person name="Ashley E."/>
            <person name="Morrow D."/>
            <person name="Fernandes J."/>
            <person name="Walbot V."/>
            <person name="Yu Y."/>
        </authorList>
    </citation>
    <scope>NUCLEOTIDE SEQUENCE</scope>
    <source>
        <strain evidence="1">B73</strain>
    </source>
</reference>
<accession>C0PL77</accession>
<protein>
    <submittedName>
        <fullName evidence="1">Uncharacterized protein</fullName>
    </submittedName>
</protein>
<name>C0PL77_MAIZE</name>
<evidence type="ECO:0000313" key="1">
    <source>
        <dbReference type="EMBL" id="ACN35943.1"/>
    </source>
</evidence>
<dbReference type="AlphaFoldDB" id="C0PL77"/>
<reference evidence="1" key="2">
    <citation type="submission" date="2012-06" db="EMBL/GenBank/DDBJ databases">
        <authorList>
            <person name="Yu Y."/>
            <person name="Currie J."/>
            <person name="Lomeli R."/>
            <person name="Angelova A."/>
            <person name="Collura K."/>
            <person name="Wissotski M."/>
            <person name="Campos D."/>
            <person name="Kudrna D."/>
            <person name="Golser W."/>
            <person name="Ashely E."/>
            <person name="Descour A."/>
            <person name="Fernandes J."/>
            <person name="Soderlund C."/>
            <person name="Walbot V."/>
        </authorList>
    </citation>
    <scope>NUCLEOTIDE SEQUENCE</scope>
    <source>
        <strain evidence="1">B73</strain>
    </source>
</reference>